<dbReference type="Proteomes" id="UP000257045">
    <property type="component" value="Unassembled WGS sequence"/>
</dbReference>
<evidence type="ECO:0000259" key="2">
    <source>
        <dbReference type="PROSITE" id="PS51208"/>
    </source>
</evidence>
<feature type="region of interest" description="Disordered" evidence="1">
    <location>
        <begin position="1130"/>
        <end position="1157"/>
    </location>
</feature>
<dbReference type="NCBIfam" id="TIGR01414">
    <property type="entry name" value="autotrans_barl"/>
    <property type="match status" value="1"/>
</dbReference>
<evidence type="ECO:0000313" key="3">
    <source>
        <dbReference type="EMBL" id="RDU71521.1"/>
    </source>
</evidence>
<sequence>MAEVDFGVETKLIAKSSSTPYRGLIINRSATAKGVLSIEGSGSDIVGVELSSNLTQIDSVLTDSTLPLRELELKINAGSNQAVGILRHSGRIQKYNIKISEFIGNDQSYILKDECSETLLDHGATIEVGEKVNLEKNITYGIYSNLKDARYAFSTNTSTNSRETAIFSNDVNTDYSGMLVLDDISVQGNFSVSGKDEAVSPKGKVYGIHIVSNSQEKATKITFADNTVIKVKGNYHNTASSDATNIVIDGKNTIFDITKTLNLQAGIKGCYTDHTGILINNASLSILSSQNQKITFNTYSKPSSTSRINTSTLLELANGHLSGVLNPYVFNEESQTSESKIYAYSSVYGLKASGDSSIDGQIILQKNLFGKYTENTKTWVVSNSGNLSLKTDALIYSEDVFNGSGDYLIYSYNNKTGASIIFESGAKAIFGQEYAKLSEITQEGIYLAKDTGKIYTTSMTFKGNAGISVASGATLNMTLSSGTLEFNGSNGSQEMVAFNALQSSDPNVTQGKINLTINRLNSSIIFTKAQGGVLETFESLVSNPISSASTDKNTIVNLAGMAQDSSQSREVDGKLATRSLTIKNANIKNVNFITYVNPNISTSNVEIANFDGRAYSNPSGSVASFGASDRIIIENNLGNSGNNTFSIAIAPNQSTKNMSGYMLVGKVKTSSNLIFNDLQNGGSKNITAYSGLRTTTLTLHRSDVGDYSYYYVTSPTPPSGGGSTGGGEVGGGGSEGGNGGDEMIPPIGGGDNENNGNNGQTPPSIPLPDEGNEEVAPPPSNDNNAPVGDDNIDVPNVGVAPLTRSAFKTNFTLVSSTLNSLNKRLGDIRSLENVDGVWARVFVGEEIFKDTLQTNAVYTSIQAGYDHAIGLESDTDFIGFALAWVGSDTKSQEDSYQVSPIDFINGTNTIKTNGVELALYNTYLSHLGLYTDSIIKFGYYSSDVSMPMMESFVLDDFSFSLSQEVGYQAKLGEKKEWMITPQMEIAYAFVSGSNATQNLLMTGVDNVMDISQSASHLLRMRAGVDWGYSFDGWSEIVSKADVHLGTSYEYDVISGGEMTYSLPNMGTYKEKGMDCNGRFVLNVGTNIYIKETASIYFDFEKSFGDTLYKNYQANLGARFSFGEKIHKIQDEKTQSAPLSIPNSQQSEDQDNNQNNKE</sequence>
<proteinExistence type="predicted"/>
<dbReference type="OrthoDB" id="6053567at2"/>
<dbReference type="GO" id="GO:0019867">
    <property type="term" value="C:outer membrane"/>
    <property type="evidence" value="ECO:0007669"/>
    <property type="project" value="InterPro"/>
</dbReference>
<dbReference type="SMART" id="SM00869">
    <property type="entry name" value="Autotransporter"/>
    <property type="match status" value="1"/>
</dbReference>
<dbReference type="SUPFAM" id="SSF103515">
    <property type="entry name" value="Autotransporter"/>
    <property type="match status" value="1"/>
</dbReference>
<dbReference type="InterPro" id="IPR036709">
    <property type="entry name" value="Autotransporte_beta_dom_sf"/>
</dbReference>
<organism evidence="3 4">
    <name type="scientific">Helicobacter brantae</name>
    <dbReference type="NCBI Taxonomy" id="375927"/>
    <lineage>
        <taxon>Bacteria</taxon>
        <taxon>Pseudomonadati</taxon>
        <taxon>Campylobacterota</taxon>
        <taxon>Epsilonproteobacteria</taxon>
        <taxon>Campylobacterales</taxon>
        <taxon>Helicobacteraceae</taxon>
        <taxon>Helicobacter</taxon>
    </lineage>
</organism>
<feature type="compositionally biased region" description="Low complexity" evidence="1">
    <location>
        <begin position="1142"/>
        <end position="1157"/>
    </location>
</feature>
<gene>
    <name evidence="3" type="ORF">CQA58_02965</name>
</gene>
<dbReference type="PROSITE" id="PS51208">
    <property type="entry name" value="AUTOTRANSPORTER"/>
    <property type="match status" value="1"/>
</dbReference>
<dbReference type="InterPro" id="IPR005546">
    <property type="entry name" value="Autotransporte_beta"/>
</dbReference>
<dbReference type="AlphaFoldDB" id="A0A3D8J418"/>
<dbReference type="InterPro" id="IPR006315">
    <property type="entry name" value="OM_autotransptr_brl_dom"/>
</dbReference>
<feature type="region of interest" description="Disordered" evidence="1">
    <location>
        <begin position="716"/>
        <end position="790"/>
    </location>
</feature>
<evidence type="ECO:0000256" key="1">
    <source>
        <dbReference type="SAM" id="MobiDB-lite"/>
    </source>
</evidence>
<name>A0A3D8J418_9HELI</name>
<keyword evidence="4" id="KW-1185">Reference proteome</keyword>
<reference evidence="3 4" key="1">
    <citation type="submission" date="2018-04" db="EMBL/GenBank/DDBJ databases">
        <title>Novel Campyloabacter and Helicobacter Species and Strains.</title>
        <authorList>
            <person name="Mannion A.J."/>
            <person name="Shen Z."/>
            <person name="Fox J.G."/>
        </authorList>
    </citation>
    <scope>NUCLEOTIDE SEQUENCE [LARGE SCALE GENOMIC DNA]</scope>
    <source>
        <strain evidence="3 4">MIT 04-9366</strain>
    </source>
</reference>
<dbReference type="EMBL" id="NXLV01000003">
    <property type="protein sequence ID" value="RDU71521.1"/>
    <property type="molecule type" value="Genomic_DNA"/>
</dbReference>
<comment type="caution">
    <text evidence="3">The sequence shown here is derived from an EMBL/GenBank/DDBJ whole genome shotgun (WGS) entry which is preliminary data.</text>
</comment>
<protein>
    <recommendedName>
        <fullName evidence="2">Autotransporter domain-containing protein</fullName>
    </recommendedName>
</protein>
<evidence type="ECO:0000313" key="4">
    <source>
        <dbReference type="Proteomes" id="UP000257045"/>
    </source>
</evidence>
<dbReference type="RefSeq" id="WP_115569232.1">
    <property type="nucleotide sequence ID" value="NZ_NXLV01000003.1"/>
</dbReference>
<accession>A0A3D8J418</accession>
<feature type="compositionally biased region" description="Gly residues" evidence="1">
    <location>
        <begin position="719"/>
        <end position="740"/>
    </location>
</feature>
<dbReference type="Gene3D" id="2.40.128.130">
    <property type="entry name" value="Autotransporter beta-domain"/>
    <property type="match status" value="1"/>
</dbReference>
<dbReference type="Pfam" id="PF03797">
    <property type="entry name" value="Autotransporter"/>
    <property type="match status" value="1"/>
</dbReference>
<feature type="domain" description="Autotransporter" evidence="2">
    <location>
        <begin position="830"/>
        <end position="1121"/>
    </location>
</feature>